<proteinExistence type="predicted"/>
<dbReference type="InterPro" id="IPR010730">
    <property type="entry name" value="HET"/>
</dbReference>
<sequence>MAHQNNPKELDPGSMDFARIIASMVTAQNSCPVHEQCDSSCSRRIGVRRYLQMPDGTKRQEVDMRAQLAAMNLNAGPAERTEPGTISDDTPPFIYSPLAKPESMIRLLKVKKAVFRADPVDCELAHFDVHNAPPYAALSYCWGPPPNDRKVLCNQRAFFARPSLEASLKRLRAGFRPGQIEEWIWADALCINQQDNAEKHSQIHLMERIYTRASTVYVDLGDINGQEVSIGGYTMRFGGGGGLGTPDTLTESDQQDHPLHYKTAFQALQQPWFTRTWIIQEAVLAKRTKYIFAGNVFTQDHLDSILSRDALRAHPAYPC</sequence>
<accession>A0AA40A0S9</accession>
<comment type="caution">
    <text evidence="2">The sequence shown here is derived from an EMBL/GenBank/DDBJ whole genome shotgun (WGS) entry which is preliminary data.</text>
</comment>
<dbReference type="AlphaFoldDB" id="A0AA40A0S9"/>
<organism evidence="2 3">
    <name type="scientific">Apiosordaria backusii</name>
    <dbReference type="NCBI Taxonomy" id="314023"/>
    <lineage>
        <taxon>Eukaryota</taxon>
        <taxon>Fungi</taxon>
        <taxon>Dikarya</taxon>
        <taxon>Ascomycota</taxon>
        <taxon>Pezizomycotina</taxon>
        <taxon>Sordariomycetes</taxon>
        <taxon>Sordariomycetidae</taxon>
        <taxon>Sordariales</taxon>
        <taxon>Lasiosphaeriaceae</taxon>
        <taxon>Apiosordaria</taxon>
    </lineage>
</organism>
<gene>
    <name evidence="2" type="ORF">B0T21DRAFT_84971</name>
</gene>
<keyword evidence="3" id="KW-1185">Reference proteome</keyword>
<dbReference type="Proteomes" id="UP001172159">
    <property type="component" value="Unassembled WGS sequence"/>
</dbReference>
<feature type="domain" description="Heterokaryon incompatibility" evidence="1">
    <location>
        <begin position="135"/>
        <end position="281"/>
    </location>
</feature>
<protein>
    <submittedName>
        <fullName evidence="2">Heterokaryon incompatibility protein-domain-containing protein</fullName>
    </submittedName>
</protein>
<evidence type="ECO:0000313" key="3">
    <source>
        <dbReference type="Proteomes" id="UP001172159"/>
    </source>
</evidence>
<dbReference type="EMBL" id="JAUKTV010000019">
    <property type="protein sequence ID" value="KAK0707170.1"/>
    <property type="molecule type" value="Genomic_DNA"/>
</dbReference>
<name>A0AA40A0S9_9PEZI</name>
<dbReference type="InterPro" id="IPR052895">
    <property type="entry name" value="HetReg/Transcr_Mod"/>
</dbReference>
<dbReference type="PANTHER" id="PTHR24148:SF64">
    <property type="entry name" value="HETEROKARYON INCOMPATIBILITY DOMAIN-CONTAINING PROTEIN"/>
    <property type="match status" value="1"/>
</dbReference>
<dbReference type="PANTHER" id="PTHR24148">
    <property type="entry name" value="ANKYRIN REPEAT DOMAIN-CONTAINING PROTEIN 39 HOMOLOG-RELATED"/>
    <property type="match status" value="1"/>
</dbReference>
<evidence type="ECO:0000259" key="1">
    <source>
        <dbReference type="Pfam" id="PF06985"/>
    </source>
</evidence>
<evidence type="ECO:0000313" key="2">
    <source>
        <dbReference type="EMBL" id="KAK0707170.1"/>
    </source>
</evidence>
<reference evidence="2" key="1">
    <citation type="submission" date="2023-06" db="EMBL/GenBank/DDBJ databases">
        <title>Genome-scale phylogeny and comparative genomics of the fungal order Sordariales.</title>
        <authorList>
            <consortium name="Lawrence Berkeley National Laboratory"/>
            <person name="Hensen N."/>
            <person name="Bonometti L."/>
            <person name="Westerberg I."/>
            <person name="Brannstrom I.O."/>
            <person name="Guillou S."/>
            <person name="Cros-Aarteil S."/>
            <person name="Calhoun S."/>
            <person name="Haridas S."/>
            <person name="Kuo A."/>
            <person name="Mondo S."/>
            <person name="Pangilinan J."/>
            <person name="Riley R."/>
            <person name="Labutti K."/>
            <person name="Andreopoulos B."/>
            <person name="Lipzen A."/>
            <person name="Chen C."/>
            <person name="Yanf M."/>
            <person name="Daum C."/>
            <person name="Ng V."/>
            <person name="Clum A."/>
            <person name="Steindorff A."/>
            <person name="Ohm R."/>
            <person name="Martin F."/>
            <person name="Silar P."/>
            <person name="Natvig D."/>
            <person name="Lalanne C."/>
            <person name="Gautier V."/>
            <person name="Ament-Velasquez S.L."/>
            <person name="Kruys A."/>
            <person name="Hutchinson M.I."/>
            <person name="Powell A.J."/>
            <person name="Barry K."/>
            <person name="Miller A.N."/>
            <person name="Grigoriev I.V."/>
            <person name="Debuchy R."/>
            <person name="Gladieux P."/>
            <person name="Thoren M.H."/>
            <person name="Johannesson H."/>
        </authorList>
    </citation>
    <scope>NUCLEOTIDE SEQUENCE</scope>
    <source>
        <strain evidence="2">CBS 540.89</strain>
    </source>
</reference>
<dbReference type="Pfam" id="PF06985">
    <property type="entry name" value="HET"/>
    <property type="match status" value="1"/>
</dbReference>